<dbReference type="EMBL" id="CHKL01000345">
    <property type="protein sequence ID" value="COW58156.1"/>
    <property type="molecule type" value="Genomic_DNA"/>
</dbReference>
<evidence type="ECO:0000256" key="2">
    <source>
        <dbReference type="SAM" id="Phobius"/>
    </source>
</evidence>
<evidence type="ECO:0000313" key="9">
    <source>
        <dbReference type="EMBL" id="COV11713.1"/>
    </source>
</evidence>
<evidence type="ECO:0000313" key="18">
    <source>
        <dbReference type="Proteomes" id="UP000048948"/>
    </source>
</evidence>
<evidence type="ECO:0000313" key="4">
    <source>
        <dbReference type="EMBL" id="CFE50594.1"/>
    </source>
</evidence>
<sequence length="167" mass="17821">MPTFARPDPRAPTLRSPDAPEVAEARFQKPELAPPKLPKPEAPPAPVLKKPDDGLVVEFPKPGAAGILMSGILMAPPPVMVIAVFGPPMATVVVGPTTVMFGMVMGPKWARWPAIDERTISPVGGIVTPIRVMLPAEAVIGISMGIFTPRLMGRGISITRLRPTRPW</sequence>
<dbReference type="Proteomes" id="UP000046947">
    <property type="component" value="Unassembled WGS sequence"/>
</dbReference>
<feature type="compositionally biased region" description="Pro residues" evidence="1">
    <location>
        <begin position="32"/>
        <end position="46"/>
    </location>
</feature>
<keyword evidence="2" id="KW-0472">Membrane</keyword>
<evidence type="ECO:0000313" key="12">
    <source>
        <dbReference type="Proteomes" id="UP000044938"/>
    </source>
</evidence>
<evidence type="ECO:0000313" key="11">
    <source>
        <dbReference type="EMBL" id="COW58156.1"/>
    </source>
</evidence>
<proteinExistence type="predicted"/>
<evidence type="ECO:0000313" key="20">
    <source>
        <dbReference type="Proteomes" id="UP000050164"/>
    </source>
</evidence>
<dbReference type="EMBL" id="CGCX01000370">
    <property type="protein sequence ID" value="CFR74311.1"/>
    <property type="molecule type" value="Genomic_DNA"/>
</dbReference>
<evidence type="ECO:0000313" key="13">
    <source>
        <dbReference type="Proteomes" id="UP000045842"/>
    </source>
</evidence>
<dbReference type="Proteomes" id="UP000049023">
    <property type="component" value="Unassembled WGS sequence"/>
</dbReference>
<reference evidence="12 13" key="1">
    <citation type="submission" date="2015-03" db="EMBL/GenBank/DDBJ databases">
        <authorList>
            <consortium name="Pathogen Informatics"/>
        </authorList>
    </citation>
    <scope>NUCLEOTIDE SEQUENCE [LARGE SCALE GENOMIC DNA]</scope>
    <source>
        <strain evidence="7 18">Bir 172</strain>
        <strain evidence="8 20">Bir 185</strain>
        <strain evidence="6 19">Bir 187</strain>
        <strain evidence="5 14">C09601061</strain>
        <strain evidence="9 13">G09801536</strain>
        <strain evidence="3 16">G09901357</strain>
        <strain evidence="4 15">H09601792</strain>
        <strain evidence="10 12">M09401471</strain>
        <strain evidence="11 17">P00601463</strain>
    </source>
</reference>
<dbReference type="Proteomes" id="UP000048600">
    <property type="component" value="Unassembled WGS sequence"/>
</dbReference>
<organism evidence="9 13">
    <name type="scientific">Mycobacterium tuberculosis</name>
    <dbReference type="NCBI Taxonomy" id="1773"/>
    <lineage>
        <taxon>Bacteria</taxon>
        <taxon>Bacillati</taxon>
        <taxon>Actinomycetota</taxon>
        <taxon>Actinomycetes</taxon>
        <taxon>Mycobacteriales</taxon>
        <taxon>Mycobacteriaceae</taxon>
        <taxon>Mycobacterium</taxon>
        <taxon>Mycobacterium tuberculosis complex</taxon>
    </lineage>
</organism>
<evidence type="ECO:0000313" key="19">
    <source>
        <dbReference type="Proteomes" id="UP000049023"/>
    </source>
</evidence>
<name>A0A655HW82_MYCTX</name>
<dbReference type="EMBL" id="CNFU01000138">
    <property type="protein sequence ID" value="CKR28277.1"/>
    <property type="molecule type" value="Genomic_DNA"/>
</dbReference>
<evidence type="ECO:0000313" key="14">
    <source>
        <dbReference type="Proteomes" id="UP000046680"/>
    </source>
</evidence>
<dbReference type="EMBL" id="CSAJ01000108">
    <property type="protein sequence ID" value="COV90946.1"/>
    <property type="molecule type" value="Genomic_DNA"/>
</dbReference>
<dbReference type="EMBL" id="CNFT01000907">
    <property type="protein sequence ID" value="CKS54061.1"/>
    <property type="molecule type" value="Genomic_DNA"/>
</dbReference>
<evidence type="ECO:0000313" key="16">
    <source>
        <dbReference type="Proteomes" id="UP000048289"/>
    </source>
</evidence>
<feature type="transmembrane region" description="Helical" evidence="2">
    <location>
        <begin position="79"/>
        <end position="106"/>
    </location>
</feature>
<accession>A0A655HW82</accession>
<dbReference type="EMBL" id="CFOE01000103">
    <property type="protein sequence ID" value="CFE38764.1"/>
    <property type="molecule type" value="Genomic_DNA"/>
</dbReference>
<evidence type="ECO:0000313" key="8">
    <source>
        <dbReference type="EMBL" id="CKS54061.1"/>
    </source>
</evidence>
<dbReference type="EMBL" id="CFOH01000244">
    <property type="protein sequence ID" value="CFE50594.1"/>
    <property type="molecule type" value="Genomic_DNA"/>
</dbReference>
<dbReference type="EMBL" id="CSAD01000105">
    <property type="protein sequence ID" value="COV11713.1"/>
    <property type="molecule type" value="Genomic_DNA"/>
</dbReference>
<evidence type="ECO:0000313" key="15">
    <source>
        <dbReference type="Proteomes" id="UP000046947"/>
    </source>
</evidence>
<evidence type="ECO:0000313" key="5">
    <source>
        <dbReference type="EMBL" id="CFR74311.1"/>
    </source>
</evidence>
<keyword evidence="2" id="KW-0812">Transmembrane</keyword>
<evidence type="ECO:0000256" key="1">
    <source>
        <dbReference type="SAM" id="MobiDB-lite"/>
    </source>
</evidence>
<evidence type="ECO:0000313" key="10">
    <source>
        <dbReference type="EMBL" id="COV90946.1"/>
    </source>
</evidence>
<evidence type="ECO:0000313" key="3">
    <source>
        <dbReference type="EMBL" id="CFE38764.1"/>
    </source>
</evidence>
<dbReference type="Proteomes" id="UP000044938">
    <property type="component" value="Unassembled WGS sequence"/>
</dbReference>
<dbReference type="Proteomes" id="UP000045842">
    <property type="component" value="Unassembled WGS sequence"/>
</dbReference>
<dbReference type="Proteomes" id="UP000050164">
    <property type="component" value="Unassembled WGS sequence"/>
</dbReference>
<evidence type="ECO:0000313" key="6">
    <source>
        <dbReference type="EMBL" id="CKR28277.1"/>
    </source>
</evidence>
<gene>
    <name evidence="5" type="ORF">ERS007657_01268</name>
    <name evidence="9" type="ORF">ERS007679_01079</name>
    <name evidence="3" type="ORF">ERS007681_01135</name>
    <name evidence="4" type="ORF">ERS007688_01750</name>
    <name evidence="10" type="ORF">ERS007720_01173</name>
    <name evidence="11" type="ORF">ERS007741_02744</name>
    <name evidence="7" type="ORF">ERS027646_00744</name>
    <name evidence="8" type="ORF">ERS027659_03243</name>
    <name evidence="6" type="ORF">ERS027661_00935</name>
</gene>
<feature type="region of interest" description="Disordered" evidence="1">
    <location>
        <begin position="1"/>
        <end position="51"/>
    </location>
</feature>
<dbReference type="Proteomes" id="UP000048289">
    <property type="component" value="Unassembled WGS sequence"/>
</dbReference>
<dbReference type="EMBL" id="CNGE01000085">
    <property type="protein sequence ID" value="CKR82218.1"/>
    <property type="molecule type" value="Genomic_DNA"/>
</dbReference>
<keyword evidence="2" id="KW-1133">Transmembrane helix</keyword>
<evidence type="ECO:0000313" key="7">
    <source>
        <dbReference type="EMBL" id="CKR82218.1"/>
    </source>
</evidence>
<evidence type="ECO:0000313" key="17">
    <source>
        <dbReference type="Proteomes" id="UP000048600"/>
    </source>
</evidence>
<dbReference type="Proteomes" id="UP000046680">
    <property type="component" value="Unassembled WGS sequence"/>
</dbReference>
<protein>
    <submittedName>
        <fullName evidence="9">Uncharacterized protein</fullName>
    </submittedName>
</protein>
<dbReference type="AlphaFoldDB" id="A0A655HW82"/>
<dbReference type="Proteomes" id="UP000048948">
    <property type="component" value="Unassembled WGS sequence"/>
</dbReference>